<organism evidence="2 3">
    <name type="scientific">Rhizobium hidalgonense</name>
    <dbReference type="NCBI Taxonomy" id="1538159"/>
    <lineage>
        <taxon>Bacteria</taxon>
        <taxon>Pseudomonadati</taxon>
        <taxon>Pseudomonadota</taxon>
        <taxon>Alphaproteobacteria</taxon>
        <taxon>Hyphomicrobiales</taxon>
        <taxon>Rhizobiaceae</taxon>
        <taxon>Rhizobium/Agrobacterium group</taxon>
        <taxon>Rhizobium</taxon>
    </lineage>
</organism>
<comment type="caution">
    <text evidence="2">The sequence shown here is derived from an EMBL/GenBank/DDBJ whole genome shotgun (WGS) entry which is preliminary data.</text>
</comment>
<keyword evidence="1" id="KW-0812">Transmembrane</keyword>
<reference evidence="2" key="1">
    <citation type="submission" date="2023-04" db="EMBL/GenBank/DDBJ databases">
        <title>Genomic characterization of faba bean (Vicia faba) microsymbionts in Mexican soils.</title>
        <authorList>
            <person name="Rivera Orduna F.N."/>
            <person name="Guevara-Luna J."/>
            <person name="Yan J."/>
            <person name="Arroyo-Herrera I."/>
            <person name="Li Y."/>
            <person name="Vasquez-Murrieta M.S."/>
            <person name="Wang E.T."/>
        </authorList>
    </citation>
    <scope>NUCLEOTIDE SEQUENCE</scope>
    <source>
        <strain evidence="2">CH26</strain>
    </source>
</reference>
<dbReference type="Proteomes" id="UP001268610">
    <property type="component" value="Unassembled WGS sequence"/>
</dbReference>
<proteinExistence type="predicted"/>
<protein>
    <submittedName>
        <fullName evidence="2">PepSY domain-containing protein</fullName>
    </submittedName>
</protein>
<feature type="transmembrane region" description="Helical" evidence="1">
    <location>
        <begin position="12"/>
        <end position="33"/>
    </location>
</feature>
<name>A0AAJ2H316_9HYPH</name>
<evidence type="ECO:0000256" key="1">
    <source>
        <dbReference type="SAM" id="Phobius"/>
    </source>
</evidence>
<evidence type="ECO:0000313" key="3">
    <source>
        <dbReference type="Proteomes" id="UP001268610"/>
    </source>
</evidence>
<sequence length="82" mass="9149">MIKKVLFQLHWFLGISAGLILSIMGLTGALFSYEQQIIHTISPHSFEVEAQDRPTLNPAALYHLIHTQYPSKTIKTLTVASA</sequence>
<dbReference type="InterPro" id="IPR005625">
    <property type="entry name" value="PepSY-ass_TM"/>
</dbReference>
<dbReference type="RefSeq" id="WP_310865987.1">
    <property type="nucleotide sequence ID" value="NZ_JAVLSF010000196.1"/>
</dbReference>
<keyword evidence="1" id="KW-0472">Membrane</keyword>
<evidence type="ECO:0000313" key="2">
    <source>
        <dbReference type="EMBL" id="MDR9777803.1"/>
    </source>
</evidence>
<dbReference type="AlphaFoldDB" id="A0AAJ2H316"/>
<accession>A0AAJ2H316</accession>
<keyword evidence="1" id="KW-1133">Transmembrane helix</keyword>
<dbReference type="PANTHER" id="PTHR34219">
    <property type="entry name" value="IRON-REGULATED INNER MEMBRANE PROTEIN-RELATED"/>
    <property type="match status" value="1"/>
</dbReference>
<dbReference type="PANTHER" id="PTHR34219:SF3">
    <property type="entry name" value="BLL7967 PROTEIN"/>
    <property type="match status" value="1"/>
</dbReference>
<dbReference type="Pfam" id="PF03929">
    <property type="entry name" value="PepSY_TM"/>
    <property type="match status" value="1"/>
</dbReference>
<feature type="non-terminal residue" evidence="2">
    <location>
        <position position="82"/>
    </location>
</feature>
<gene>
    <name evidence="2" type="ORF">RJJ65_35295</name>
</gene>
<dbReference type="EMBL" id="JAVLSF010000196">
    <property type="protein sequence ID" value="MDR9777803.1"/>
    <property type="molecule type" value="Genomic_DNA"/>
</dbReference>